<evidence type="ECO:0000256" key="6">
    <source>
        <dbReference type="ARBA" id="ARBA00022777"/>
    </source>
</evidence>
<dbReference type="GO" id="GO:0005524">
    <property type="term" value="F:ATP binding"/>
    <property type="evidence" value="ECO:0007669"/>
    <property type="project" value="UniProtKB-KW"/>
</dbReference>
<gene>
    <name evidence="13" type="ORF">EBO15_32800</name>
</gene>
<dbReference type="PANTHER" id="PTHR24421">
    <property type="entry name" value="NITRATE/NITRITE SENSOR PROTEIN NARX-RELATED"/>
    <property type="match status" value="1"/>
</dbReference>
<feature type="domain" description="Histidine kinase/HSP90-like ATPase" evidence="10">
    <location>
        <begin position="265"/>
        <end position="352"/>
    </location>
</feature>
<dbReference type="InterPro" id="IPR036890">
    <property type="entry name" value="HATPase_C_sf"/>
</dbReference>
<dbReference type="GO" id="GO:0000155">
    <property type="term" value="F:phosphorelay sensor kinase activity"/>
    <property type="evidence" value="ECO:0007669"/>
    <property type="project" value="InterPro"/>
</dbReference>
<keyword evidence="6 13" id="KW-0418">Kinase</keyword>
<evidence type="ECO:0000256" key="1">
    <source>
        <dbReference type="ARBA" id="ARBA00000085"/>
    </source>
</evidence>
<evidence type="ECO:0000313" key="13">
    <source>
        <dbReference type="EMBL" id="RMI38458.1"/>
    </source>
</evidence>
<dbReference type="Pfam" id="PF07730">
    <property type="entry name" value="HisKA_3"/>
    <property type="match status" value="1"/>
</dbReference>
<dbReference type="GO" id="GO:0016020">
    <property type="term" value="C:membrane"/>
    <property type="evidence" value="ECO:0007669"/>
    <property type="project" value="InterPro"/>
</dbReference>
<evidence type="ECO:0000256" key="3">
    <source>
        <dbReference type="ARBA" id="ARBA00022553"/>
    </source>
</evidence>
<name>A0A3M2LU64_9ACTN</name>
<dbReference type="InterPro" id="IPR003594">
    <property type="entry name" value="HATPase_dom"/>
</dbReference>
<dbReference type="CDD" id="cd16917">
    <property type="entry name" value="HATPase_UhpB-NarQ-NarX-like"/>
    <property type="match status" value="1"/>
</dbReference>
<dbReference type="InterPro" id="IPR055558">
    <property type="entry name" value="DUF7134"/>
</dbReference>
<dbReference type="Proteomes" id="UP000282674">
    <property type="component" value="Unassembled WGS sequence"/>
</dbReference>
<keyword evidence="9" id="KW-0472">Membrane</keyword>
<organism evidence="13 14">
    <name type="scientific">Actinomadura harenae</name>
    <dbReference type="NCBI Taxonomy" id="2483351"/>
    <lineage>
        <taxon>Bacteria</taxon>
        <taxon>Bacillati</taxon>
        <taxon>Actinomycetota</taxon>
        <taxon>Actinomycetes</taxon>
        <taxon>Streptosporangiales</taxon>
        <taxon>Thermomonosporaceae</taxon>
        <taxon>Actinomadura</taxon>
    </lineage>
</organism>
<evidence type="ECO:0000259" key="10">
    <source>
        <dbReference type="Pfam" id="PF02518"/>
    </source>
</evidence>
<feature type="domain" description="Signal transduction histidine kinase subgroup 3 dimerisation and phosphoacceptor" evidence="11">
    <location>
        <begin position="158"/>
        <end position="223"/>
    </location>
</feature>
<keyword evidence="9" id="KW-0812">Transmembrane</keyword>
<feature type="domain" description="DUF7134" evidence="12">
    <location>
        <begin position="4"/>
        <end position="144"/>
    </location>
</feature>
<reference evidence="13 14" key="1">
    <citation type="submission" date="2018-10" db="EMBL/GenBank/DDBJ databases">
        <title>Isolation from soil.</title>
        <authorList>
            <person name="Hu J."/>
        </authorList>
    </citation>
    <scope>NUCLEOTIDE SEQUENCE [LARGE SCALE GENOMIC DNA]</scope>
    <source>
        <strain evidence="13 14">NEAU-Ht49</strain>
    </source>
</reference>
<keyword evidence="14" id="KW-1185">Reference proteome</keyword>
<keyword evidence="5" id="KW-0547">Nucleotide-binding</keyword>
<keyword evidence="8" id="KW-0902">Two-component regulatory system</keyword>
<evidence type="ECO:0000256" key="4">
    <source>
        <dbReference type="ARBA" id="ARBA00022679"/>
    </source>
</evidence>
<keyword evidence="7" id="KW-0067">ATP-binding</keyword>
<dbReference type="PANTHER" id="PTHR24421:SF10">
    <property type="entry name" value="NITRATE_NITRITE SENSOR PROTEIN NARQ"/>
    <property type="match status" value="1"/>
</dbReference>
<feature type="transmembrane region" description="Helical" evidence="9">
    <location>
        <begin position="93"/>
        <end position="113"/>
    </location>
</feature>
<accession>A0A3M2LU64</accession>
<keyword evidence="9" id="KW-1133">Transmembrane helix</keyword>
<evidence type="ECO:0000256" key="7">
    <source>
        <dbReference type="ARBA" id="ARBA00022840"/>
    </source>
</evidence>
<dbReference type="GO" id="GO:0046983">
    <property type="term" value="F:protein dimerization activity"/>
    <property type="evidence" value="ECO:0007669"/>
    <property type="project" value="InterPro"/>
</dbReference>
<keyword evidence="4" id="KW-0808">Transferase</keyword>
<evidence type="ECO:0000256" key="9">
    <source>
        <dbReference type="SAM" id="Phobius"/>
    </source>
</evidence>
<dbReference type="InterPro" id="IPR050482">
    <property type="entry name" value="Sensor_HK_TwoCompSys"/>
</dbReference>
<evidence type="ECO:0000259" key="11">
    <source>
        <dbReference type="Pfam" id="PF07730"/>
    </source>
</evidence>
<dbReference type="AlphaFoldDB" id="A0A3M2LU64"/>
<evidence type="ECO:0000256" key="8">
    <source>
        <dbReference type="ARBA" id="ARBA00023012"/>
    </source>
</evidence>
<proteinExistence type="predicted"/>
<dbReference type="Pfam" id="PF23539">
    <property type="entry name" value="DUF7134"/>
    <property type="match status" value="1"/>
</dbReference>
<feature type="transmembrane region" description="Helical" evidence="9">
    <location>
        <begin position="52"/>
        <end position="81"/>
    </location>
</feature>
<dbReference type="EC" id="2.7.13.3" evidence="2"/>
<evidence type="ECO:0000259" key="12">
    <source>
        <dbReference type="Pfam" id="PF23539"/>
    </source>
</evidence>
<keyword evidence="3" id="KW-0597">Phosphoprotein</keyword>
<feature type="transmembrane region" description="Helical" evidence="9">
    <location>
        <begin position="119"/>
        <end position="141"/>
    </location>
</feature>
<dbReference type="SUPFAM" id="SSF55874">
    <property type="entry name" value="ATPase domain of HSP90 chaperone/DNA topoisomerase II/histidine kinase"/>
    <property type="match status" value="1"/>
</dbReference>
<evidence type="ECO:0000256" key="5">
    <source>
        <dbReference type="ARBA" id="ARBA00022741"/>
    </source>
</evidence>
<evidence type="ECO:0000313" key="14">
    <source>
        <dbReference type="Proteomes" id="UP000282674"/>
    </source>
</evidence>
<comment type="catalytic activity">
    <reaction evidence="1">
        <text>ATP + protein L-histidine = ADP + protein N-phospho-L-histidine.</text>
        <dbReference type="EC" id="2.7.13.3"/>
    </reaction>
</comment>
<dbReference type="InterPro" id="IPR011712">
    <property type="entry name" value="Sig_transdc_His_kin_sub3_dim/P"/>
</dbReference>
<sequence>MKRVAGDVAMAFGLAVVPPVAGLQPLGAGAWVVSVAAALPLVARRRWPVAVFAVSAAVSLLGITVGAGAFLAAALALYTVASGPITPRRPSTGLVGGFSAAGVVALAAVGAPAGVAGTVVPRVLLGLVLLGGAWTAGRAVAERRRNAEREIERARMDERLRIAREMHDVVTHGMGLIAVQAGVANHVVAERPEEARRALEVIEEVSRRSLGEMRAMLGVLRGDAEEAVLEPAPGLSGLPVLVGAAGPRFDLHAADLREDDVPGGVQLAAFRIVQEALTNVARHAAGSARCRVVVRNRPGRLEVEVRDSGPARGGTSGGGYGLIGMRERALAHAGEFEAGATPDGGFEVRALLRY</sequence>
<protein>
    <recommendedName>
        <fullName evidence="2">histidine kinase</fullName>
        <ecNumber evidence="2">2.7.13.3</ecNumber>
    </recommendedName>
</protein>
<comment type="caution">
    <text evidence="13">The sequence shown here is derived from an EMBL/GenBank/DDBJ whole genome shotgun (WGS) entry which is preliminary data.</text>
</comment>
<dbReference type="EMBL" id="RFFG01000085">
    <property type="protein sequence ID" value="RMI38458.1"/>
    <property type="molecule type" value="Genomic_DNA"/>
</dbReference>
<dbReference type="Pfam" id="PF02518">
    <property type="entry name" value="HATPase_c"/>
    <property type="match status" value="1"/>
</dbReference>
<evidence type="ECO:0000256" key="2">
    <source>
        <dbReference type="ARBA" id="ARBA00012438"/>
    </source>
</evidence>
<dbReference type="Gene3D" id="1.20.5.1930">
    <property type="match status" value="1"/>
</dbReference>
<dbReference type="Gene3D" id="3.30.565.10">
    <property type="entry name" value="Histidine kinase-like ATPase, C-terminal domain"/>
    <property type="match status" value="1"/>
</dbReference>